<evidence type="ECO:0000313" key="4">
    <source>
        <dbReference type="Proteomes" id="UP000182840"/>
    </source>
</evidence>
<evidence type="ECO:0000256" key="1">
    <source>
        <dbReference type="ARBA" id="ARBA00023239"/>
    </source>
</evidence>
<gene>
    <name evidence="3" type="ORF">BSQ44_01360</name>
</gene>
<feature type="domain" description="Fumarylacetoacetase-like C-terminal" evidence="2">
    <location>
        <begin position="100"/>
        <end position="240"/>
    </location>
</feature>
<keyword evidence="4" id="KW-1185">Reference proteome</keyword>
<dbReference type="KEGG" id="meso:BSQ44_01360"/>
<reference evidence="4" key="1">
    <citation type="submission" date="2016-11" db="EMBL/GenBank/DDBJ databases">
        <title>Mesorhizobium oceanicum sp. nov., isolated from deep seawater in South China Sea.</title>
        <authorList>
            <person name="Fu G.-Y."/>
        </authorList>
    </citation>
    <scope>NUCLEOTIDE SEQUENCE [LARGE SCALE GENOMIC DNA]</scope>
    <source>
        <strain evidence="4">B7</strain>
    </source>
</reference>
<dbReference type="EMBL" id="CP018171">
    <property type="protein sequence ID" value="APH70177.1"/>
    <property type="molecule type" value="Genomic_DNA"/>
</dbReference>
<dbReference type="InterPro" id="IPR011234">
    <property type="entry name" value="Fumarylacetoacetase-like_C"/>
</dbReference>
<dbReference type="GO" id="GO:0008684">
    <property type="term" value="F:2-oxopent-4-enoate hydratase activity"/>
    <property type="evidence" value="ECO:0007669"/>
    <property type="project" value="TreeGrafter"/>
</dbReference>
<dbReference type="OrthoDB" id="9792137at2"/>
<dbReference type="Proteomes" id="UP000182840">
    <property type="component" value="Chromosome"/>
</dbReference>
<dbReference type="STRING" id="1670800.BSQ44_01360"/>
<sequence length="270" mass="28741">MAGAGEIAVEVLAALDEGRQVEPFSGRIAGFDNHAAYAVTAELRRLRSARGERPIGRKIGFTNRNIWAEYQVFEPIWGDVYDTVFREIPSGGTIRASHLPEPRIEPEIVLGIGRDLTADMSLEEVEASIDWVALGFEIVQSIFPGWRFAPSDCIADGGLHGGLHIGPKLEIAPADRPGLAARLAAVELELSCDGAVMDTGSGSNVLDGPVQALMHLAKVLDRDAHNPPLRAGEIVTTGTLTRAFPVFAGQQWSTSVSGGLPLEGLTAAIS</sequence>
<name>A0A1L3SL95_9HYPH</name>
<protein>
    <recommendedName>
        <fullName evidence="2">Fumarylacetoacetase-like C-terminal domain-containing protein</fullName>
    </recommendedName>
</protein>
<organism evidence="3 4">
    <name type="scientific">Aquibium oceanicum</name>
    <dbReference type="NCBI Taxonomy" id="1670800"/>
    <lineage>
        <taxon>Bacteria</taxon>
        <taxon>Pseudomonadati</taxon>
        <taxon>Pseudomonadota</taxon>
        <taxon>Alphaproteobacteria</taxon>
        <taxon>Hyphomicrobiales</taxon>
        <taxon>Phyllobacteriaceae</taxon>
        <taxon>Aquibium</taxon>
    </lineage>
</organism>
<dbReference type="GO" id="GO:0005737">
    <property type="term" value="C:cytoplasm"/>
    <property type="evidence" value="ECO:0007669"/>
    <property type="project" value="TreeGrafter"/>
</dbReference>
<dbReference type="AlphaFoldDB" id="A0A1L3SL95"/>
<keyword evidence="1" id="KW-0456">Lyase</keyword>
<proteinExistence type="predicted"/>
<evidence type="ECO:0000313" key="3">
    <source>
        <dbReference type="EMBL" id="APH70177.1"/>
    </source>
</evidence>
<dbReference type="SUPFAM" id="SSF56529">
    <property type="entry name" value="FAH"/>
    <property type="match status" value="1"/>
</dbReference>
<dbReference type="InterPro" id="IPR036663">
    <property type="entry name" value="Fumarylacetoacetase_C_sf"/>
</dbReference>
<dbReference type="PANTHER" id="PTHR30143">
    <property type="entry name" value="ACID HYDRATASE"/>
    <property type="match status" value="1"/>
</dbReference>
<dbReference type="RefSeq" id="WP_072601590.1">
    <property type="nucleotide sequence ID" value="NZ_CP018171.1"/>
</dbReference>
<dbReference type="PANTHER" id="PTHR30143:SF0">
    <property type="entry name" value="2-KETO-4-PENTENOATE HYDRATASE"/>
    <property type="match status" value="1"/>
</dbReference>
<dbReference type="Pfam" id="PF01557">
    <property type="entry name" value="FAA_hydrolase"/>
    <property type="match status" value="1"/>
</dbReference>
<dbReference type="InterPro" id="IPR050772">
    <property type="entry name" value="Hydratase-Decarb/MhpD_sf"/>
</dbReference>
<dbReference type="Gene3D" id="3.90.850.10">
    <property type="entry name" value="Fumarylacetoacetase-like, C-terminal domain"/>
    <property type="match status" value="1"/>
</dbReference>
<evidence type="ECO:0000259" key="2">
    <source>
        <dbReference type="Pfam" id="PF01557"/>
    </source>
</evidence>
<accession>A0A1L3SL95</accession>